<evidence type="ECO:0000256" key="1">
    <source>
        <dbReference type="PROSITE-ProRule" id="PRU00221"/>
    </source>
</evidence>
<dbReference type="AlphaFoldDB" id="A0A9Q0L699"/>
<evidence type="ECO:0000313" key="2">
    <source>
        <dbReference type="EMBL" id="KAJ5066811.1"/>
    </source>
</evidence>
<dbReference type="PROSITE" id="PS50294">
    <property type="entry name" value="WD_REPEATS_REGION"/>
    <property type="match status" value="1"/>
</dbReference>
<dbReference type="InterPro" id="IPR036322">
    <property type="entry name" value="WD40_repeat_dom_sf"/>
</dbReference>
<dbReference type="InterPro" id="IPR001680">
    <property type="entry name" value="WD40_rpt"/>
</dbReference>
<reference evidence="2" key="1">
    <citation type="submission" date="2022-10" db="EMBL/GenBank/DDBJ databases">
        <title>Novel sulphate-reducing endosymbionts in the free-living metamonad Anaeramoeba.</title>
        <authorList>
            <person name="Jerlstrom-Hultqvist J."/>
            <person name="Cepicka I."/>
            <person name="Gallot-Lavallee L."/>
            <person name="Salas-Leiva D."/>
            <person name="Curtis B.A."/>
            <person name="Zahonova K."/>
            <person name="Pipaliya S."/>
            <person name="Dacks J."/>
            <person name="Roger A.J."/>
        </authorList>
    </citation>
    <scope>NUCLEOTIDE SEQUENCE</scope>
    <source>
        <strain evidence="2">BMAN</strain>
    </source>
</reference>
<dbReference type="SMART" id="SM00320">
    <property type="entry name" value="WD40"/>
    <property type="match status" value="1"/>
</dbReference>
<dbReference type="PANTHER" id="PTHR44489">
    <property type="match status" value="1"/>
</dbReference>
<gene>
    <name evidence="2" type="ORF">M0811_03155</name>
</gene>
<feature type="repeat" description="WD" evidence="1">
    <location>
        <begin position="17"/>
        <end position="56"/>
    </location>
</feature>
<dbReference type="InterPro" id="IPR015943">
    <property type="entry name" value="WD40/YVTN_repeat-like_dom_sf"/>
</dbReference>
<dbReference type="SUPFAM" id="SSF50978">
    <property type="entry name" value="WD40 repeat-like"/>
    <property type="match status" value="1"/>
</dbReference>
<sequence>MSQKKQKEQQLKPIKEFTGHSREIRCLLITSDSLYSGSYDQTIKKWDLKTGKCLWTSNAKSYLFSLASYQDIIFVCGYQIYGFLKKNGNLQIEYPTVFSQYFFTICIHDHQLFAGNQDNFLRIFLIVSLQFKTQNNYNKIYNKIYNYIYIYIYN</sequence>
<proteinExistence type="predicted"/>
<name>A0A9Q0L699_ANAIG</name>
<dbReference type="PANTHER" id="PTHR44489:SF11">
    <property type="entry name" value="WD REPEAT DOMAIN 86"/>
    <property type="match status" value="1"/>
</dbReference>
<evidence type="ECO:0000313" key="3">
    <source>
        <dbReference type="Proteomes" id="UP001149090"/>
    </source>
</evidence>
<dbReference type="OrthoDB" id="6262491at2759"/>
<dbReference type="EMBL" id="JAPDFW010000136">
    <property type="protein sequence ID" value="KAJ5066811.1"/>
    <property type="molecule type" value="Genomic_DNA"/>
</dbReference>
<dbReference type="Pfam" id="PF00400">
    <property type="entry name" value="WD40"/>
    <property type="match status" value="1"/>
</dbReference>
<comment type="caution">
    <text evidence="2">The sequence shown here is derived from an EMBL/GenBank/DDBJ whole genome shotgun (WGS) entry which is preliminary data.</text>
</comment>
<dbReference type="Gene3D" id="2.130.10.10">
    <property type="entry name" value="YVTN repeat-like/Quinoprotein amine dehydrogenase"/>
    <property type="match status" value="1"/>
</dbReference>
<organism evidence="2 3">
    <name type="scientific">Anaeramoeba ignava</name>
    <name type="common">Anaerobic marine amoeba</name>
    <dbReference type="NCBI Taxonomy" id="1746090"/>
    <lineage>
        <taxon>Eukaryota</taxon>
        <taxon>Metamonada</taxon>
        <taxon>Anaeramoebidae</taxon>
        <taxon>Anaeramoeba</taxon>
    </lineage>
</organism>
<keyword evidence="3" id="KW-1185">Reference proteome</keyword>
<protein>
    <submittedName>
        <fullName evidence="2">Wd40/yvtn repeat-like-containing domain</fullName>
    </submittedName>
</protein>
<dbReference type="Proteomes" id="UP001149090">
    <property type="component" value="Unassembled WGS sequence"/>
</dbReference>
<dbReference type="InterPro" id="IPR044715">
    <property type="entry name" value="WDR86-like"/>
</dbReference>
<accession>A0A9Q0L699</accession>
<dbReference type="PROSITE" id="PS50082">
    <property type="entry name" value="WD_REPEATS_2"/>
    <property type="match status" value="1"/>
</dbReference>
<keyword evidence="1" id="KW-0853">WD repeat</keyword>